<feature type="transmembrane region" description="Helical" evidence="7">
    <location>
        <begin position="401"/>
        <end position="434"/>
    </location>
</feature>
<name>A0A840I1V5_9PROT</name>
<feature type="transmembrane region" description="Helical" evidence="7">
    <location>
        <begin position="454"/>
        <end position="476"/>
    </location>
</feature>
<keyword evidence="2" id="KW-0813">Transport</keyword>
<dbReference type="PROSITE" id="PS51202">
    <property type="entry name" value="RCK_C"/>
    <property type="match status" value="1"/>
</dbReference>
<keyword evidence="10" id="KW-1185">Reference proteome</keyword>
<sequence>MSPLLDALSEHRAVIAIGLVVLLLIGFVRERMPPSVTAAAGAALFLAFGLTPVDQAMGVFSNEAPIAIAALFILSGALVRTGALEAVASRTLALSKTRPRLAIGLLFGGTFLASAFMNNTPVVIVTIPIATALAASLGASRKRFLIPLSYIVILGGTCTLIGTSTNLLVDGVLRARGLEGFGVFEMTGVGLIAAAAGMATLGVLGRWLLPGGHDGDTVAEEPSAILSELRVREGAKVVGSPLAGLRALAPRGVNLVAAYRGSERLDQMPGAVLQAKDRLIIRATEAELLTLLASPDFETGLAIRTPSTAPLETVTLTLAANDPAVGGPLRSAPFASRLPVRILGAARHRHLAGPDMANLILKAGDQLWVQATANTVRILRESPTLIVSGPPTQFAFRRERVALAAIVMIGVVALAAFGVMPISALALIGAALILYLRCVDAQEAWRSIDMDVLVLIFAMLIIGRGLEASGSVALIVDALTPWLADRSPFFLLLGVYALTSFLTELVTNNAVAVIMTPLVIGLAAALGIEPHPLVLAVMFAASASFATPVGYQTNTLVYSAGGYRFSDFLKVGVPMNLTVGIATCGAIAAFYRF</sequence>
<comment type="caution">
    <text evidence="9">The sequence shown here is derived from an EMBL/GenBank/DDBJ whole genome shotgun (WGS) entry which is preliminary data.</text>
</comment>
<keyword evidence="6 7" id="KW-0472">Membrane</keyword>
<evidence type="ECO:0000256" key="2">
    <source>
        <dbReference type="ARBA" id="ARBA00022448"/>
    </source>
</evidence>
<feature type="transmembrane region" description="Helical" evidence="7">
    <location>
        <begin position="12"/>
        <end position="28"/>
    </location>
</feature>
<evidence type="ECO:0000256" key="6">
    <source>
        <dbReference type="ARBA" id="ARBA00023136"/>
    </source>
</evidence>
<reference evidence="9 10" key="1">
    <citation type="submission" date="2020-08" db="EMBL/GenBank/DDBJ databases">
        <title>Genomic Encyclopedia of Type Strains, Phase IV (KMG-IV): sequencing the most valuable type-strain genomes for metagenomic binning, comparative biology and taxonomic classification.</title>
        <authorList>
            <person name="Goeker M."/>
        </authorList>
    </citation>
    <scope>NUCLEOTIDE SEQUENCE [LARGE SCALE GENOMIC DNA]</scope>
    <source>
        <strain evidence="9 10">DSM 102850</strain>
    </source>
</reference>
<dbReference type="Gene3D" id="3.30.70.1450">
    <property type="entry name" value="Regulator of K+ conductance, C-terminal domain"/>
    <property type="match status" value="1"/>
</dbReference>
<dbReference type="InterPro" id="IPR006037">
    <property type="entry name" value="RCK_C"/>
</dbReference>
<dbReference type="EMBL" id="JACHOB010000001">
    <property type="protein sequence ID" value="MBB4658325.1"/>
    <property type="molecule type" value="Genomic_DNA"/>
</dbReference>
<feature type="domain" description="RCK C-terminal" evidence="8">
    <location>
        <begin position="213"/>
        <end position="297"/>
    </location>
</feature>
<keyword evidence="5 7" id="KW-1133">Transmembrane helix</keyword>
<evidence type="ECO:0000256" key="3">
    <source>
        <dbReference type="ARBA" id="ARBA00022692"/>
    </source>
</evidence>
<keyword evidence="4" id="KW-0677">Repeat</keyword>
<evidence type="ECO:0000256" key="4">
    <source>
        <dbReference type="ARBA" id="ARBA00022737"/>
    </source>
</evidence>
<evidence type="ECO:0000256" key="5">
    <source>
        <dbReference type="ARBA" id="ARBA00022989"/>
    </source>
</evidence>
<dbReference type="InterPro" id="IPR051679">
    <property type="entry name" value="DASS-Related_Transporters"/>
</dbReference>
<feature type="transmembrane region" description="Helical" evidence="7">
    <location>
        <begin position="100"/>
        <end position="117"/>
    </location>
</feature>
<dbReference type="InterPro" id="IPR036721">
    <property type="entry name" value="RCK_C_sf"/>
</dbReference>
<feature type="transmembrane region" description="Helical" evidence="7">
    <location>
        <begin position="147"/>
        <end position="169"/>
    </location>
</feature>
<dbReference type="GO" id="GO:0008324">
    <property type="term" value="F:monoatomic cation transmembrane transporter activity"/>
    <property type="evidence" value="ECO:0007669"/>
    <property type="project" value="InterPro"/>
</dbReference>
<dbReference type="SUPFAM" id="SSF116726">
    <property type="entry name" value="TrkA C-terminal domain-like"/>
    <property type="match status" value="2"/>
</dbReference>
<feature type="transmembrane region" description="Helical" evidence="7">
    <location>
        <begin position="488"/>
        <end position="505"/>
    </location>
</feature>
<dbReference type="PROSITE" id="PS01271">
    <property type="entry name" value="NA_SULFATE"/>
    <property type="match status" value="1"/>
</dbReference>
<organism evidence="9 10">
    <name type="scientific">Parvularcula dongshanensis</name>
    <dbReference type="NCBI Taxonomy" id="1173995"/>
    <lineage>
        <taxon>Bacteria</taxon>
        <taxon>Pseudomonadati</taxon>
        <taxon>Pseudomonadota</taxon>
        <taxon>Alphaproteobacteria</taxon>
        <taxon>Parvularculales</taxon>
        <taxon>Parvularculaceae</taxon>
        <taxon>Parvularcula</taxon>
    </lineage>
</organism>
<feature type="transmembrane region" description="Helical" evidence="7">
    <location>
        <begin position="123"/>
        <end position="140"/>
    </location>
</feature>
<gene>
    <name evidence="9" type="ORF">GGQ59_000825</name>
</gene>
<feature type="transmembrane region" description="Helical" evidence="7">
    <location>
        <begin position="189"/>
        <end position="209"/>
    </location>
</feature>
<dbReference type="InterPro" id="IPR004680">
    <property type="entry name" value="Cit_transptr-like_dom"/>
</dbReference>
<protein>
    <submittedName>
        <fullName evidence="9">Di/tricarboxylate transporter</fullName>
    </submittedName>
</protein>
<dbReference type="RefSeq" id="WP_183816063.1">
    <property type="nucleotide sequence ID" value="NZ_JACHOB010000001.1"/>
</dbReference>
<comment type="subcellular location">
    <subcellularLocation>
        <location evidence="1">Membrane</location>
        <topology evidence="1">Multi-pass membrane protein</topology>
    </subcellularLocation>
</comment>
<evidence type="ECO:0000313" key="10">
    <source>
        <dbReference type="Proteomes" id="UP000563524"/>
    </source>
</evidence>
<dbReference type="PANTHER" id="PTHR43652">
    <property type="entry name" value="BASIC AMINO ACID ANTIPORTER YFCC-RELATED"/>
    <property type="match status" value="1"/>
</dbReference>
<dbReference type="Proteomes" id="UP000563524">
    <property type="component" value="Unassembled WGS sequence"/>
</dbReference>
<evidence type="ECO:0000256" key="1">
    <source>
        <dbReference type="ARBA" id="ARBA00004141"/>
    </source>
</evidence>
<feature type="transmembrane region" description="Helical" evidence="7">
    <location>
        <begin position="65"/>
        <end position="88"/>
    </location>
</feature>
<feature type="transmembrane region" description="Helical" evidence="7">
    <location>
        <begin position="571"/>
        <end position="591"/>
    </location>
</feature>
<evidence type="ECO:0000259" key="8">
    <source>
        <dbReference type="PROSITE" id="PS51202"/>
    </source>
</evidence>
<evidence type="ECO:0000313" key="9">
    <source>
        <dbReference type="EMBL" id="MBB4658325.1"/>
    </source>
</evidence>
<dbReference type="Pfam" id="PF02080">
    <property type="entry name" value="TrkA_C"/>
    <property type="match status" value="1"/>
</dbReference>
<dbReference type="PANTHER" id="PTHR43652:SF2">
    <property type="entry name" value="BASIC AMINO ACID ANTIPORTER YFCC-RELATED"/>
    <property type="match status" value="1"/>
</dbReference>
<keyword evidence="3 7" id="KW-0812">Transmembrane</keyword>
<dbReference type="Pfam" id="PF03600">
    <property type="entry name" value="CitMHS"/>
    <property type="match status" value="1"/>
</dbReference>
<accession>A0A840I1V5</accession>
<dbReference type="GO" id="GO:0005886">
    <property type="term" value="C:plasma membrane"/>
    <property type="evidence" value="ECO:0007669"/>
    <property type="project" value="TreeGrafter"/>
</dbReference>
<feature type="transmembrane region" description="Helical" evidence="7">
    <location>
        <begin position="35"/>
        <end position="53"/>
    </location>
</feature>
<dbReference type="GO" id="GO:0006813">
    <property type="term" value="P:potassium ion transport"/>
    <property type="evidence" value="ECO:0007669"/>
    <property type="project" value="InterPro"/>
</dbReference>
<evidence type="ECO:0000256" key="7">
    <source>
        <dbReference type="SAM" id="Phobius"/>
    </source>
</evidence>
<proteinExistence type="predicted"/>
<dbReference type="AlphaFoldDB" id="A0A840I1V5"/>
<dbReference type="InterPro" id="IPR031312">
    <property type="entry name" value="Na/sul_symport_CS"/>
</dbReference>